<comment type="caution">
    <text evidence="1">The sequence shown here is derived from an EMBL/GenBank/DDBJ whole genome shotgun (WGS) entry which is preliminary data.</text>
</comment>
<organism evidence="1 2">
    <name type="scientific">Portunus trituberculatus</name>
    <name type="common">Swimming crab</name>
    <name type="synonym">Neptunus trituberculatus</name>
    <dbReference type="NCBI Taxonomy" id="210409"/>
    <lineage>
        <taxon>Eukaryota</taxon>
        <taxon>Metazoa</taxon>
        <taxon>Ecdysozoa</taxon>
        <taxon>Arthropoda</taxon>
        <taxon>Crustacea</taxon>
        <taxon>Multicrustacea</taxon>
        <taxon>Malacostraca</taxon>
        <taxon>Eumalacostraca</taxon>
        <taxon>Eucarida</taxon>
        <taxon>Decapoda</taxon>
        <taxon>Pleocyemata</taxon>
        <taxon>Brachyura</taxon>
        <taxon>Eubrachyura</taxon>
        <taxon>Portunoidea</taxon>
        <taxon>Portunidae</taxon>
        <taxon>Portuninae</taxon>
        <taxon>Portunus</taxon>
    </lineage>
</organism>
<reference evidence="1 2" key="1">
    <citation type="submission" date="2019-05" db="EMBL/GenBank/DDBJ databases">
        <title>Another draft genome of Portunus trituberculatus and its Hox gene families provides insights of decapod evolution.</title>
        <authorList>
            <person name="Jeong J.-H."/>
            <person name="Song I."/>
            <person name="Kim S."/>
            <person name="Choi T."/>
            <person name="Kim D."/>
            <person name="Ryu S."/>
            <person name="Kim W."/>
        </authorList>
    </citation>
    <scope>NUCLEOTIDE SEQUENCE [LARGE SCALE GENOMIC DNA]</scope>
    <source>
        <tissue evidence="1">Muscle</tissue>
    </source>
</reference>
<evidence type="ECO:0000313" key="2">
    <source>
        <dbReference type="Proteomes" id="UP000324222"/>
    </source>
</evidence>
<gene>
    <name evidence="1" type="ORF">E2C01_020466</name>
</gene>
<accession>A0A5B7E0J1</accession>
<keyword evidence="2" id="KW-1185">Reference proteome</keyword>
<proteinExistence type="predicted"/>
<dbReference type="EMBL" id="VSRR010001722">
    <property type="protein sequence ID" value="MPC27298.1"/>
    <property type="molecule type" value="Genomic_DNA"/>
</dbReference>
<evidence type="ECO:0000313" key="1">
    <source>
        <dbReference type="EMBL" id="MPC27298.1"/>
    </source>
</evidence>
<dbReference type="Proteomes" id="UP000324222">
    <property type="component" value="Unassembled WGS sequence"/>
</dbReference>
<sequence>MQYMKAFCTLETQCRGEKKKREEKSQGKFACPSKGSESIAFLQSSQCHLAHRMLLYPNPAPNSSIPSTFITVITPFAAATHYSSFSPLIASSFTHTSIYSKLSFIYGN</sequence>
<dbReference type="AlphaFoldDB" id="A0A5B7E0J1"/>
<name>A0A5B7E0J1_PORTR</name>
<protein>
    <submittedName>
        <fullName evidence="1">Uncharacterized protein</fullName>
    </submittedName>
</protein>